<dbReference type="AlphaFoldDB" id="A0AAP6GBK7"/>
<dbReference type="Proteomes" id="UP001285835">
    <property type="component" value="Unassembled WGS sequence"/>
</dbReference>
<dbReference type="RefSeq" id="WP_319917030.1">
    <property type="nucleotide sequence ID" value="NZ_JAWZXF010000009.1"/>
</dbReference>
<protein>
    <submittedName>
        <fullName evidence="1">DUF6515 family protein</fullName>
    </submittedName>
</protein>
<sequence>MPAPRHGGDAGFMPAPVLHLDRLPAGVETVLLAGFTDYVLGGIFYQQQESHYVVVTPPTRVLAATPDAGLIPLSLGGAATTSGRVTTTGGS</sequence>
<dbReference type="InterPro" id="IPR045398">
    <property type="entry name" value="DUF6515"/>
</dbReference>
<evidence type="ECO:0000313" key="2">
    <source>
        <dbReference type="Proteomes" id="UP001285835"/>
    </source>
</evidence>
<reference evidence="1" key="1">
    <citation type="submission" date="2023-11" db="EMBL/GenBank/DDBJ databases">
        <title>WGS of Aeromonas in Northern Israel.</title>
        <authorList>
            <person name="Hershko Y."/>
        </authorList>
    </citation>
    <scope>NUCLEOTIDE SEQUENCE</scope>
    <source>
        <strain evidence="1">02297</strain>
    </source>
</reference>
<dbReference type="EMBL" id="JAWZXF010000009">
    <property type="protein sequence ID" value="MDX7922199.1"/>
    <property type="molecule type" value="Genomic_DNA"/>
</dbReference>
<gene>
    <name evidence="1" type="ORF">SJS82_09660</name>
</gene>
<accession>A0AAP6GBK7</accession>
<organism evidence="1 2">
    <name type="scientific">Aeromonas media</name>
    <dbReference type="NCBI Taxonomy" id="651"/>
    <lineage>
        <taxon>Bacteria</taxon>
        <taxon>Pseudomonadati</taxon>
        <taxon>Pseudomonadota</taxon>
        <taxon>Gammaproteobacteria</taxon>
        <taxon>Aeromonadales</taxon>
        <taxon>Aeromonadaceae</taxon>
        <taxon>Aeromonas</taxon>
    </lineage>
</organism>
<name>A0AAP6GBK7_AERME</name>
<proteinExistence type="predicted"/>
<evidence type="ECO:0000313" key="1">
    <source>
        <dbReference type="EMBL" id="MDX7922199.1"/>
    </source>
</evidence>
<comment type="caution">
    <text evidence="1">The sequence shown here is derived from an EMBL/GenBank/DDBJ whole genome shotgun (WGS) entry which is preliminary data.</text>
</comment>
<dbReference type="Pfam" id="PF20125">
    <property type="entry name" value="DUF6515"/>
    <property type="match status" value="1"/>
</dbReference>